<dbReference type="Gene3D" id="1.10.340.70">
    <property type="match status" value="1"/>
</dbReference>
<gene>
    <name evidence="1" type="ORF">PACLA_8A015838</name>
</gene>
<dbReference type="Gene3D" id="3.30.70.270">
    <property type="match status" value="1"/>
</dbReference>
<accession>A0A6S7J8Z9</accession>
<dbReference type="InterPro" id="IPR043502">
    <property type="entry name" value="DNA/RNA_pol_sf"/>
</dbReference>
<reference evidence="1" key="1">
    <citation type="submission" date="2020-04" db="EMBL/GenBank/DDBJ databases">
        <authorList>
            <person name="Alioto T."/>
            <person name="Alioto T."/>
            <person name="Gomez Garrido J."/>
        </authorList>
    </citation>
    <scope>NUCLEOTIDE SEQUENCE</scope>
    <source>
        <strain evidence="1">A484AB</strain>
    </source>
</reference>
<dbReference type="PANTHER" id="PTHR37984:SF9">
    <property type="entry name" value="INTEGRASE CATALYTIC DOMAIN-CONTAINING PROTEIN"/>
    <property type="match status" value="1"/>
</dbReference>
<dbReference type="Pfam" id="PF17921">
    <property type="entry name" value="Integrase_H2C2"/>
    <property type="match status" value="1"/>
</dbReference>
<dbReference type="InterPro" id="IPR050951">
    <property type="entry name" value="Retrovirus_Pol_polyprotein"/>
</dbReference>
<dbReference type="OrthoDB" id="775972at2759"/>
<dbReference type="InterPro" id="IPR043128">
    <property type="entry name" value="Rev_trsase/Diguanyl_cyclase"/>
</dbReference>
<dbReference type="Pfam" id="PF17919">
    <property type="entry name" value="RT_RNaseH_2"/>
    <property type="match status" value="1"/>
</dbReference>
<organism evidence="1 2">
    <name type="scientific">Paramuricea clavata</name>
    <name type="common">Red gorgonian</name>
    <name type="synonym">Violescent sea-whip</name>
    <dbReference type="NCBI Taxonomy" id="317549"/>
    <lineage>
        <taxon>Eukaryota</taxon>
        <taxon>Metazoa</taxon>
        <taxon>Cnidaria</taxon>
        <taxon>Anthozoa</taxon>
        <taxon>Octocorallia</taxon>
        <taxon>Malacalcyonacea</taxon>
        <taxon>Plexauridae</taxon>
        <taxon>Paramuricea</taxon>
    </lineage>
</organism>
<proteinExistence type="predicted"/>
<dbReference type="AlphaFoldDB" id="A0A6S7J8Z9"/>
<dbReference type="PROSITE" id="PS50878">
    <property type="entry name" value="RT_POL"/>
    <property type="match status" value="1"/>
</dbReference>
<dbReference type="EMBL" id="CACRXK020006328">
    <property type="protein sequence ID" value="CAB4009078.1"/>
    <property type="molecule type" value="Genomic_DNA"/>
</dbReference>
<dbReference type="InterPro" id="IPR000477">
    <property type="entry name" value="RT_dom"/>
</dbReference>
<comment type="caution">
    <text evidence="1">The sequence shown here is derived from an EMBL/GenBank/DDBJ whole genome shotgun (WGS) entry which is preliminary data.</text>
</comment>
<dbReference type="InterPro" id="IPR041588">
    <property type="entry name" value="Integrase_H2C2"/>
</dbReference>
<dbReference type="CDD" id="cd00303">
    <property type="entry name" value="retropepsin_like"/>
    <property type="match status" value="1"/>
</dbReference>
<dbReference type="PANTHER" id="PTHR37984">
    <property type="entry name" value="PROTEIN CBG26694"/>
    <property type="match status" value="1"/>
</dbReference>
<sequence length="974" mass="111427">MPPKSRKALKIEEFEPDEDILETTCKWQLWRRRLEIQMKYFYIVKPDDMKAALLVHGGDKILSIDENGAEPEGDLDEYKKLIAKIEHVYVAKNTRLHARFRFNKAVRRSNQSIAQYELELRRLAKECDFHGYDEEMILDRLILTCKDESLQAKALENNWTLEDFLKYATTKQDVEAQRNEMKMEIKKDFEIRRVANKRFSRGKSQKLFSVDSSDSDPEFYKCVSEKLGIRAVKGQNTSNILLPVYICGTKIIVDPDTGADVDLISVKDFKKIHEANPEIKKQIKKPKQKIYALNGEELEVIATIKDAKLSNKNAETLTDLYVIEDGIHKFPLLSERTLMNLGMIKYSAEGEFVKKVDARKCDDKEGKCTPDDIVPQEELRKILQKHKKMFQGIGTLKNPETGEPILTHIEMNADAKPVIQPPRPVPHHLEERTKKKLDYFVQEGIMTWTKPGEPISYASPLVITPKGDDDVRITADFRVANKGASRTRIVPGLRVDELSATFGDCKVFSHLDMNNGYHQMKVDEDSKKYLVVTTPWGNLKHETPAQGWITSQDEFDRRINEILAGIPHVKSNRDDCLIGGKDRNEQNRTLDLVLTRLQDHGLTLRLEKCEFGKEEVEFYGVRFTGEGIKPSKAKVKALQECEEPSSKEGLTKSTSTFHWGPIEQEAFDSLKNSLTEQTTLSYFVPERPIRIYVDAGKKTEKSSNVRGGLCAILCQKGDDGQWKMCHIANRALTDVETRYGQTELEAAAIKAPLRIERQILAIQGLDYVVKYQKGAENIADYGSRHLTRRYDDVPMVKSVNELEEGLRTFVSEDNEYLSRMAKDDNDYQFLKEVIQRNLWKKHGKDPRVSRFLGVASDLSVVGEIILCKDKVIPPLSSRRRFVEKAHKIGHSGETRTLKLLQEKIWFPGIAKLCKEAVQNCQSCQVTHDRTYDEPLQSTSLPPGPWHTISVDFKGPFKDGTYALVGYDLYSRYPV</sequence>
<dbReference type="SUPFAM" id="SSF56672">
    <property type="entry name" value="DNA/RNA polymerases"/>
    <property type="match status" value="1"/>
</dbReference>
<keyword evidence="2" id="KW-1185">Reference proteome</keyword>
<evidence type="ECO:0000313" key="2">
    <source>
        <dbReference type="Proteomes" id="UP001152795"/>
    </source>
</evidence>
<dbReference type="Pfam" id="PF00078">
    <property type="entry name" value="RVT_1"/>
    <property type="match status" value="1"/>
</dbReference>
<dbReference type="CDD" id="cd01647">
    <property type="entry name" value="RT_LTR"/>
    <property type="match status" value="1"/>
</dbReference>
<dbReference type="Proteomes" id="UP001152795">
    <property type="component" value="Unassembled WGS sequence"/>
</dbReference>
<evidence type="ECO:0000313" key="1">
    <source>
        <dbReference type="EMBL" id="CAB4009078.1"/>
    </source>
</evidence>
<protein>
    <submittedName>
        <fullName evidence="1">Uncharacterized protein</fullName>
    </submittedName>
</protein>
<feature type="non-terminal residue" evidence="1">
    <location>
        <position position="974"/>
    </location>
</feature>
<name>A0A6S7J8Z9_PARCT</name>
<dbReference type="InterPro" id="IPR041577">
    <property type="entry name" value="RT_RNaseH_2"/>
</dbReference>
<dbReference type="Gene3D" id="3.10.10.10">
    <property type="entry name" value="HIV Type 1 Reverse Transcriptase, subunit A, domain 1"/>
    <property type="match status" value="1"/>
</dbReference>